<dbReference type="GO" id="GO:0004617">
    <property type="term" value="F:phosphoglycerate dehydrogenase activity"/>
    <property type="evidence" value="ECO:0007669"/>
    <property type="project" value="TreeGrafter"/>
</dbReference>
<dbReference type="PANTHER" id="PTHR42938:SF46">
    <property type="entry name" value="D-3-PHOSPHOGLYCERATE DEHYDROGENASE 2, CHLOROPLASTIC"/>
    <property type="match status" value="1"/>
</dbReference>
<dbReference type="PANTHER" id="PTHR42938">
    <property type="entry name" value="FORMATE DEHYDROGENASE 1"/>
    <property type="match status" value="1"/>
</dbReference>
<feature type="region of interest" description="Disordered" evidence="3">
    <location>
        <begin position="106"/>
        <end position="135"/>
    </location>
</feature>
<evidence type="ECO:0000256" key="1">
    <source>
        <dbReference type="ARBA" id="ARBA00023002"/>
    </source>
</evidence>
<organism evidence="5 6">
    <name type="scientific">Salix koriyanagi</name>
    <dbReference type="NCBI Taxonomy" id="2511006"/>
    <lineage>
        <taxon>Eukaryota</taxon>
        <taxon>Viridiplantae</taxon>
        <taxon>Streptophyta</taxon>
        <taxon>Embryophyta</taxon>
        <taxon>Tracheophyta</taxon>
        <taxon>Spermatophyta</taxon>
        <taxon>Magnoliopsida</taxon>
        <taxon>eudicotyledons</taxon>
        <taxon>Gunneridae</taxon>
        <taxon>Pentapetalae</taxon>
        <taxon>rosids</taxon>
        <taxon>fabids</taxon>
        <taxon>Malpighiales</taxon>
        <taxon>Salicaceae</taxon>
        <taxon>Saliceae</taxon>
        <taxon>Salix</taxon>
    </lineage>
</organism>
<evidence type="ECO:0000313" key="6">
    <source>
        <dbReference type="Proteomes" id="UP001151752"/>
    </source>
</evidence>
<feature type="compositionally biased region" description="Basic and acidic residues" evidence="3">
    <location>
        <begin position="123"/>
        <end position="134"/>
    </location>
</feature>
<dbReference type="InterPro" id="IPR036291">
    <property type="entry name" value="NAD(P)-bd_dom_sf"/>
</dbReference>
<protein>
    <submittedName>
        <fullName evidence="5">FORMATE DEHYDROGENASE 1</fullName>
    </submittedName>
</protein>
<feature type="domain" description="D-isomer specific 2-hydroxyacid dehydrogenase NAD-binding" evidence="4">
    <location>
        <begin position="9"/>
        <end position="110"/>
    </location>
</feature>
<evidence type="ECO:0000256" key="3">
    <source>
        <dbReference type="SAM" id="MobiDB-lite"/>
    </source>
</evidence>
<dbReference type="AlphaFoldDB" id="A0A9Q1AJ02"/>
<dbReference type="Gene3D" id="3.40.50.720">
    <property type="entry name" value="NAD(P)-binding Rossmann-like Domain"/>
    <property type="match status" value="1"/>
</dbReference>
<dbReference type="InterPro" id="IPR029753">
    <property type="entry name" value="D-isomer_DH_CS"/>
</dbReference>
<dbReference type="PROSITE" id="PS00670">
    <property type="entry name" value="D_2_HYDROXYACID_DH_2"/>
    <property type="match status" value="1"/>
</dbReference>
<dbReference type="Proteomes" id="UP001151752">
    <property type="component" value="Chromosome 10"/>
</dbReference>
<dbReference type="InterPro" id="IPR006140">
    <property type="entry name" value="D-isomer_DH_NAD-bd"/>
</dbReference>
<proteinExistence type="predicted"/>
<sequence length="301" mass="32353">MPQLTGAVRAIGVELVPFDQAISTADFISLHMPLTPATEKVFSDDTFEKMKKGARIVNVARGGVIDEDALLRALDSGKVAQAALDVFAEEPQPKDSKLVQHERVTVTPHRSWSQHEGSTGRRSYRDSRGCRRSLEGGTRCDCCERPHGSSRDFTAKKKGLRISEERVAVDAPPGLPVLSIQVRLSNVDSKFGSAVSGGDISIEGGVKHGVPHLTRVGSFSVDASLGGNLVLCRQVDQPGMIGQVGNIPGEQNVNVSFMSVGRTAGRRNAIMAIGVDEEPSLESLEKIGQVPSIEEFVFLKL</sequence>
<dbReference type="PROSITE" id="PS00671">
    <property type="entry name" value="D_2_HYDROXYACID_DH_3"/>
    <property type="match status" value="1"/>
</dbReference>
<evidence type="ECO:0000256" key="2">
    <source>
        <dbReference type="ARBA" id="ARBA00029440"/>
    </source>
</evidence>
<gene>
    <name evidence="5" type="ORF">OIU74_019282</name>
</gene>
<dbReference type="InterPro" id="IPR045865">
    <property type="entry name" value="ACT-like_dom_sf"/>
</dbReference>
<comment type="pathway">
    <text evidence="2">Amino-acid biosynthesis.</text>
</comment>
<reference evidence="5" key="2">
    <citation type="journal article" date="2023" name="Int. J. Mol. Sci.">
        <title>De Novo Assembly and Annotation of 11 Diverse Shrub Willow (Salix) Genomes Reveals Novel Gene Organization in Sex-Linked Regions.</title>
        <authorList>
            <person name="Hyden B."/>
            <person name="Feng K."/>
            <person name="Yates T.B."/>
            <person name="Jawdy S."/>
            <person name="Cereghino C."/>
            <person name="Smart L.B."/>
            <person name="Muchero W."/>
        </authorList>
    </citation>
    <scope>NUCLEOTIDE SEQUENCE</scope>
    <source>
        <tissue evidence="5">Shoot tip</tissue>
    </source>
</reference>
<dbReference type="EMBL" id="JAPFFM010000002">
    <property type="protein sequence ID" value="KAJ6773250.1"/>
    <property type="molecule type" value="Genomic_DNA"/>
</dbReference>
<dbReference type="GO" id="GO:0009570">
    <property type="term" value="C:chloroplast stroma"/>
    <property type="evidence" value="ECO:0007669"/>
    <property type="project" value="TreeGrafter"/>
</dbReference>
<evidence type="ECO:0000259" key="4">
    <source>
        <dbReference type="Pfam" id="PF02826"/>
    </source>
</evidence>
<dbReference type="SUPFAM" id="SSF55021">
    <property type="entry name" value="ACT-like"/>
    <property type="match status" value="1"/>
</dbReference>
<dbReference type="GO" id="GO:0051287">
    <property type="term" value="F:NAD binding"/>
    <property type="evidence" value="ECO:0007669"/>
    <property type="project" value="InterPro"/>
</dbReference>
<reference evidence="5" key="1">
    <citation type="submission" date="2022-11" db="EMBL/GenBank/DDBJ databases">
        <authorList>
            <person name="Hyden B.L."/>
            <person name="Feng K."/>
            <person name="Yates T."/>
            <person name="Jawdy S."/>
            <person name="Smart L.B."/>
            <person name="Muchero W."/>
        </authorList>
    </citation>
    <scope>NUCLEOTIDE SEQUENCE</scope>
    <source>
        <tissue evidence="5">Shoot tip</tissue>
    </source>
</reference>
<dbReference type="SUPFAM" id="SSF51735">
    <property type="entry name" value="NAD(P)-binding Rossmann-fold domains"/>
    <property type="match status" value="1"/>
</dbReference>
<name>A0A9Q1AJ02_9ROSI</name>
<keyword evidence="1" id="KW-0560">Oxidoreductase</keyword>
<dbReference type="CDD" id="cd04902">
    <property type="entry name" value="ACT_3PGDH-xct"/>
    <property type="match status" value="1"/>
</dbReference>
<dbReference type="Pfam" id="PF02826">
    <property type="entry name" value="2-Hacid_dh_C"/>
    <property type="match status" value="1"/>
</dbReference>
<dbReference type="FunFam" id="3.30.70.260:FF:000008">
    <property type="entry name" value="D-3-phosphoglycerate dehydrogenase, chloroplastic"/>
    <property type="match status" value="1"/>
</dbReference>
<dbReference type="Gene3D" id="3.30.70.260">
    <property type="match status" value="1"/>
</dbReference>
<feature type="compositionally biased region" description="Polar residues" evidence="3">
    <location>
        <begin position="108"/>
        <end position="117"/>
    </location>
</feature>
<evidence type="ECO:0000313" key="5">
    <source>
        <dbReference type="EMBL" id="KAJ6773250.1"/>
    </source>
</evidence>
<accession>A0A9Q1AJ02</accession>
<comment type="caution">
    <text evidence="5">The sequence shown here is derived from an EMBL/GenBank/DDBJ whole genome shotgun (WGS) entry which is preliminary data.</text>
</comment>
<keyword evidence="6" id="KW-1185">Reference proteome</keyword>